<proteinExistence type="predicted"/>
<reference evidence="2 3" key="1">
    <citation type="submission" date="2019-03" db="EMBL/GenBank/DDBJ databases">
        <title>Genome Sequencing and Assembly of Various Microbes Isolated from Partially Reclaimed Soil and Acid Mine Drainage (AMD) Site.</title>
        <authorList>
            <person name="Steinbock B."/>
            <person name="Bechtold R."/>
            <person name="Sevigny J.L."/>
            <person name="Thomas D."/>
            <person name="Cuthill L.R."/>
            <person name="Aveiro Johannsen E.J."/>
            <person name="Thomas K."/>
            <person name="Ghosh A."/>
        </authorList>
    </citation>
    <scope>NUCLEOTIDE SEQUENCE [LARGE SCALE GENOMIC DNA]</scope>
    <source>
        <strain evidence="2 3">F-B2</strain>
    </source>
</reference>
<dbReference type="AlphaFoldDB" id="A0A4R5YGP3"/>
<dbReference type="RefSeq" id="WP_091355726.1">
    <property type="nucleotide sequence ID" value="NZ_SMZX01000002.1"/>
</dbReference>
<keyword evidence="1" id="KW-0732">Signal</keyword>
<feature type="signal peptide" evidence="1">
    <location>
        <begin position="1"/>
        <end position="31"/>
    </location>
</feature>
<evidence type="ECO:0000313" key="3">
    <source>
        <dbReference type="Proteomes" id="UP000295633"/>
    </source>
</evidence>
<sequence>MTRSWRRTASLTMVTALLASTIVASPSIASADDEVDAASIAVAAQSLANLDESLLLAASDGAGTGTVQTSQGTIGVPSRLTDGVSIHSPGRSPLTIDLPEADAAGDAVLLQGGAVTYPGESLTNSVIVGDAGVQMLTTITSADAPEHLEYDVDLGVGESLRSTEDGAAVVAADGTVLAVVADAWALDADGDPVATHYEIEGSTLIQVVDHRAAGVAYPVVADPIWIAPWVFKCLLGLGLKGPQITQAFATGTIWGGLGAAALACALGK</sequence>
<evidence type="ECO:0000313" key="2">
    <source>
        <dbReference type="EMBL" id="TDL44193.1"/>
    </source>
</evidence>
<dbReference type="Proteomes" id="UP000295633">
    <property type="component" value="Unassembled WGS sequence"/>
</dbReference>
<comment type="caution">
    <text evidence="2">The sequence shown here is derived from an EMBL/GenBank/DDBJ whole genome shotgun (WGS) entry which is preliminary data.</text>
</comment>
<accession>A0A4R5YGP3</accession>
<protein>
    <submittedName>
        <fullName evidence="2">Uncharacterized protein</fullName>
    </submittedName>
</protein>
<organism evidence="2 3">
    <name type="scientific">Microbacterium oleivorans</name>
    <dbReference type="NCBI Taxonomy" id="273677"/>
    <lineage>
        <taxon>Bacteria</taxon>
        <taxon>Bacillati</taxon>
        <taxon>Actinomycetota</taxon>
        <taxon>Actinomycetes</taxon>
        <taxon>Micrococcales</taxon>
        <taxon>Microbacteriaceae</taxon>
        <taxon>Microbacterium</taxon>
    </lineage>
</organism>
<evidence type="ECO:0000256" key="1">
    <source>
        <dbReference type="SAM" id="SignalP"/>
    </source>
</evidence>
<gene>
    <name evidence="2" type="ORF">E2R54_13650</name>
</gene>
<feature type="chain" id="PRO_5020937365" evidence="1">
    <location>
        <begin position="32"/>
        <end position="268"/>
    </location>
</feature>
<dbReference type="EMBL" id="SMZX01000002">
    <property type="protein sequence ID" value="TDL44193.1"/>
    <property type="molecule type" value="Genomic_DNA"/>
</dbReference>
<name>A0A4R5YGP3_9MICO</name>